<name>A0AAV7QRB6_PLEWA</name>
<dbReference type="AlphaFoldDB" id="A0AAV7QRB6"/>
<feature type="compositionally biased region" description="Basic residues" evidence="1">
    <location>
        <begin position="190"/>
        <end position="199"/>
    </location>
</feature>
<proteinExistence type="predicted"/>
<dbReference type="Proteomes" id="UP001066276">
    <property type="component" value="Chromosome 6"/>
</dbReference>
<feature type="region of interest" description="Disordered" evidence="1">
    <location>
        <begin position="90"/>
        <end position="205"/>
    </location>
</feature>
<evidence type="ECO:0000313" key="2">
    <source>
        <dbReference type="EMBL" id="KAJ1141952.1"/>
    </source>
</evidence>
<evidence type="ECO:0000313" key="3">
    <source>
        <dbReference type="Proteomes" id="UP001066276"/>
    </source>
</evidence>
<keyword evidence="3" id="KW-1185">Reference proteome</keyword>
<organism evidence="2 3">
    <name type="scientific">Pleurodeles waltl</name>
    <name type="common">Iberian ribbed newt</name>
    <dbReference type="NCBI Taxonomy" id="8319"/>
    <lineage>
        <taxon>Eukaryota</taxon>
        <taxon>Metazoa</taxon>
        <taxon>Chordata</taxon>
        <taxon>Craniata</taxon>
        <taxon>Vertebrata</taxon>
        <taxon>Euteleostomi</taxon>
        <taxon>Amphibia</taxon>
        <taxon>Batrachia</taxon>
        <taxon>Caudata</taxon>
        <taxon>Salamandroidea</taxon>
        <taxon>Salamandridae</taxon>
        <taxon>Pleurodelinae</taxon>
        <taxon>Pleurodeles</taxon>
    </lineage>
</organism>
<gene>
    <name evidence="2" type="ORF">NDU88_008280</name>
</gene>
<sequence length="205" mass="22412">MDITHVPCDCTNIRVGPCELRDHTRVWCLADPLRMAPAAPGTQQDPDGPDVTRGAPRRGGQLNIQCSRRFQVESSNSAISDTGCLGAPQVEEHQRRRSPSNCAAPGAPRAPAPPQQLRRRRAAGRRTVTARSPGRESLDSPAASGSPRVSPDQRRTAEAQGWSRPTAPGSKLTSHGRRVDRPPAPPQAPRRPRRHRKGRCIGWWC</sequence>
<comment type="caution">
    <text evidence="2">The sequence shown here is derived from an EMBL/GenBank/DDBJ whole genome shotgun (WGS) entry which is preliminary data.</text>
</comment>
<protein>
    <submittedName>
        <fullName evidence="2">Uncharacterized protein</fullName>
    </submittedName>
</protein>
<evidence type="ECO:0000256" key="1">
    <source>
        <dbReference type="SAM" id="MobiDB-lite"/>
    </source>
</evidence>
<feature type="region of interest" description="Disordered" evidence="1">
    <location>
        <begin position="38"/>
        <end position="60"/>
    </location>
</feature>
<dbReference type="EMBL" id="JANPWB010000010">
    <property type="protein sequence ID" value="KAJ1141952.1"/>
    <property type="molecule type" value="Genomic_DNA"/>
</dbReference>
<accession>A0AAV7QRB6</accession>
<reference evidence="2" key="1">
    <citation type="journal article" date="2022" name="bioRxiv">
        <title>Sequencing and chromosome-scale assembly of the giantPleurodeles waltlgenome.</title>
        <authorList>
            <person name="Brown T."/>
            <person name="Elewa A."/>
            <person name="Iarovenko S."/>
            <person name="Subramanian E."/>
            <person name="Araus A.J."/>
            <person name="Petzold A."/>
            <person name="Susuki M."/>
            <person name="Suzuki K.-i.T."/>
            <person name="Hayashi T."/>
            <person name="Toyoda A."/>
            <person name="Oliveira C."/>
            <person name="Osipova E."/>
            <person name="Leigh N.D."/>
            <person name="Simon A."/>
            <person name="Yun M.H."/>
        </authorList>
    </citation>
    <scope>NUCLEOTIDE SEQUENCE</scope>
    <source>
        <strain evidence="2">20211129_DDA</strain>
        <tissue evidence="2">Liver</tissue>
    </source>
</reference>